<dbReference type="AlphaFoldDB" id="A0AAQ3KTY3"/>
<dbReference type="EMBL" id="CP136896">
    <property type="protein sequence ID" value="WOL14605.1"/>
    <property type="molecule type" value="Genomic_DNA"/>
</dbReference>
<sequence>MNMSGTMDDQHLSGKGNKSNKAHTVKDGTPWTDLWIDGLICAFEFVRVHKSASTEKCIANTHSTHSKNNLNTKKQVSKSESDAISVQYLDESEFICLMSPNHNDATLDPDGVSQSNDSKGKTKRIRGIQGGHWVPIGWARISELVQMVQVDASWSSQKYILPTKRTISLLLMLPLHTGNAQLGQHGGAI</sequence>
<name>A0AAQ3KTY3_9LILI</name>
<reference evidence="2 3" key="1">
    <citation type="submission" date="2023-10" db="EMBL/GenBank/DDBJ databases">
        <title>Chromosome-scale genome assembly provides insights into flower coloration mechanisms of Canna indica.</title>
        <authorList>
            <person name="Li C."/>
        </authorList>
    </citation>
    <scope>NUCLEOTIDE SEQUENCE [LARGE SCALE GENOMIC DNA]</scope>
    <source>
        <tissue evidence="2">Flower</tissue>
    </source>
</reference>
<proteinExistence type="predicted"/>
<keyword evidence="3" id="KW-1185">Reference proteome</keyword>
<evidence type="ECO:0000256" key="1">
    <source>
        <dbReference type="SAM" id="MobiDB-lite"/>
    </source>
</evidence>
<evidence type="ECO:0000313" key="3">
    <source>
        <dbReference type="Proteomes" id="UP001327560"/>
    </source>
</evidence>
<feature type="region of interest" description="Disordered" evidence="1">
    <location>
        <begin position="105"/>
        <end position="124"/>
    </location>
</feature>
<dbReference type="PANTHER" id="PTHR46950:SF2">
    <property type="entry name" value="MAGNESIUM TRANSPORTER CORA-LIKE FAMILY PROTEIN"/>
    <property type="match status" value="1"/>
</dbReference>
<dbReference type="Proteomes" id="UP001327560">
    <property type="component" value="Chromosome 7"/>
</dbReference>
<organism evidence="2 3">
    <name type="scientific">Canna indica</name>
    <name type="common">Indian-shot</name>
    <dbReference type="NCBI Taxonomy" id="4628"/>
    <lineage>
        <taxon>Eukaryota</taxon>
        <taxon>Viridiplantae</taxon>
        <taxon>Streptophyta</taxon>
        <taxon>Embryophyta</taxon>
        <taxon>Tracheophyta</taxon>
        <taxon>Spermatophyta</taxon>
        <taxon>Magnoliopsida</taxon>
        <taxon>Liliopsida</taxon>
        <taxon>Zingiberales</taxon>
        <taxon>Cannaceae</taxon>
        <taxon>Canna</taxon>
    </lineage>
</organism>
<protein>
    <submittedName>
        <fullName evidence="2">Uncharacterized protein</fullName>
    </submittedName>
</protein>
<gene>
    <name evidence="2" type="ORF">Cni_G23385</name>
</gene>
<feature type="region of interest" description="Disordered" evidence="1">
    <location>
        <begin position="1"/>
        <end position="27"/>
    </location>
</feature>
<accession>A0AAQ3KTY3</accession>
<evidence type="ECO:0000313" key="2">
    <source>
        <dbReference type="EMBL" id="WOL14605.1"/>
    </source>
</evidence>
<dbReference type="PANTHER" id="PTHR46950">
    <property type="entry name" value="MAGNESIUM TRANSPORTER CORA-LIKE FAMILY PROTEIN"/>
    <property type="match status" value="1"/>
</dbReference>